<dbReference type="EMBL" id="JAPQKH010000005">
    <property type="protein sequence ID" value="KAJ5096704.1"/>
    <property type="molecule type" value="Genomic_DNA"/>
</dbReference>
<evidence type="ECO:0000313" key="2">
    <source>
        <dbReference type="EMBL" id="KAJ5096704.1"/>
    </source>
</evidence>
<accession>A0A9W9K862</accession>
<sequence length="327" mass="37279">MPKPSLSALREQARNFFSRLPSNPSAADDRAMQQLAKKIIKESQTELETIPVSDLKLEEVELYLKLKETDKDCDLAIIIYHSTSLLQWKNTYSTLESVLKKIDCATLRTDRSESIIRLTIDMLLIYAHHIVVSDRPAVKQYLSVQTERKWAYGPVDNSGKRIRLVGNPDYAVWYGQVEDIDVNVIVFEAKRRGNTSLGLAQCLGYMGIVHQLRKEAGKRDCTIWGMVSDDWMFCALKINNNSEWSYHYLNSTKTRKGEYGQVLGLLVHFLKYAAEMSPLHSKESSAQGHSQETSAHHHSQDTSTSPIYAGRDEVLDNYLEYSKMDLP</sequence>
<reference evidence="2" key="1">
    <citation type="submission" date="2022-11" db="EMBL/GenBank/DDBJ databases">
        <authorList>
            <person name="Petersen C."/>
        </authorList>
    </citation>
    <scope>NUCLEOTIDE SEQUENCE</scope>
    <source>
        <strain evidence="2">IBT 30069</strain>
    </source>
</reference>
<dbReference type="AlphaFoldDB" id="A0A9W9K862"/>
<reference evidence="2" key="2">
    <citation type="journal article" date="2023" name="IMA Fungus">
        <title>Comparative genomic study of the Penicillium genus elucidates a diverse pangenome and 15 lateral gene transfer events.</title>
        <authorList>
            <person name="Petersen C."/>
            <person name="Sorensen T."/>
            <person name="Nielsen M.R."/>
            <person name="Sondergaard T.E."/>
            <person name="Sorensen J.L."/>
            <person name="Fitzpatrick D.A."/>
            <person name="Frisvad J.C."/>
            <person name="Nielsen K.L."/>
        </authorList>
    </citation>
    <scope>NUCLEOTIDE SEQUENCE</scope>
    <source>
        <strain evidence="2">IBT 30069</strain>
    </source>
</reference>
<organism evidence="2 3">
    <name type="scientific">Penicillium angulare</name>
    <dbReference type="NCBI Taxonomy" id="116970"/>
    <lineage>
        <taxon>Eukaryota</taxon>
        <taxon>Fungi</taxon>
        <taxon>Dikarya</taxon>
        <taxon>Ascomycota</taxon>
        <taxon>Pezizomycotina</taxon>
        <taxon>Eurotiomycetes</taxon>
        <taxon>Eurotiomycetidae</taxon>
        <taxon>Eurotiales</taxon>
        <taxon>Aspergillaceae</taxon>
        <taxon>Penicillium</taxon>
    </lineage>
</organism>
<comment type="caution">
    <text evidence="2">The sequence shown here is derived from an EMBL/GenBank/DDBJ whole genome shotgun (WGS) entry which is preliminary data.</text>
</comment>
<evidence type="ECO:0000313" key="3">
    <source>
        <dbReference type="Proteomes" id="UP001149165"/>
    </source>
</evidence>
<dbReference type="Proteomes" id="UP001149165">
    <property type="component" value="Unassembled WGS sequence"/>
</dbReference>
<keyword evidence="3" id="KW-1185">Reference proteome</keyword>
<evidence type="ECO:0000256" key="1">
    <source>
        <dbReference type="SAM" id="MobiDB-lite"/>
    </source>
</evidence>
<gene>
    <name evidence="2" type="ORF">N7456_007425</name>
</gene>
<feature type="region of interest" description="Disordered" evidence="1">
    <location>
        <begin position="281"/>
        <end position="307"/>
    </location>
</feature>
<name>A0A9W9K862_9EURO</name>
<feature type="compositionally biased region" description="Polar residues" evidence="1">
    <location>
        <begin position="284"/>
        <end position="293"/>
    </location>
</feature>
<dbReference type="OrthoDB" id="2103397at2759"/>
<protein>
    <submittedName>
        <fullName evidence="2">Uncharacterized protein</fullName>
    </submittedName>
</protein>
<proteinExistence type="predicted"/>